<feature type="domain" description="VOC" evidence="1">
    <location>
        <begin position="9"/>
        <end position="123"/>
    </location>
</feature>
<dbReference type="AlphaFoldDB" id="A0A223D682"/>
<proteinExistence type="predicted"/>
<name>A0A223D682_9BACL</name>
<dbReference type="SUPFAM" id="SSF54593">
    <property type="entry name" value="Glyoxalase/Bleomycin resistance protein/Dihydroxybiphenyl dioxygenase"/>
    <property type="match status" value="1"/>
</dbReference>
<reference evidence="2 3" key="1">
    <citation type="journal article" date="2015" name="Int. J. Syst. Evol. Microbiol.">
        <title>Tumebacillus algifaecis sp. nov., isolated from decomposing algal scum.</title>
        <authorList>
            <person name="Wu Y.F."/>
            <person name="Zhang B."/>
            <person name="Xing P."/>
            <person name="Wu Q.L."/>
            <person name="Liu S.J."/>
        </authorList>
    </citation>
    <scope>NUCLEOTIDE SEQUENCE [LARGE SCALE GENOMIC DNA]</scope>
    <source>
        <strain evidence="2 3">THMBR28</strain>
    </source>
</reference>
<protein>
    <submittedName>
        <fullName evidence="2">Glyoxalase</fullName>
    </submittedName>
</protein>
<evidence type="ECO:0000313" key="2">
    <source>
        <dbReference type="EMBL" id="ASS77098.1"/>
    </source>
</evidence>
<dbReference type="KEGG" id="tab:CIG75_03580"/>
<dbReference type="Gene3D" id="3.10.180.10">
    <property type="entry name" value="2,3-Dihydroxybiphenyl 1,2-Dioxygenase, domain 1"/>
    <property type="match status" value="1"/>
</dbReference>
<dbReference type="CDD" id="cd07245">
    <property type="entry name" value="VOC_like"/>
    <property type="match status" value="1"/>
</dbReference>
<dbReference type="InterPro" id="IPR004360">
    <property type="entry name" value="Glyas_Fos-R_dOase_dom"/>
</dbReference>
<accession>A0A223D682</accession>
<dbReference type="InterPro" id="IPR029068">
    <property type="entry name" value="Glyas_Bleomycin-R_OHBP_Dase"/>
</dbReference>
<dbReference type="PROSITE" id="PS51819">
    <property type="entry name" value="VOC"/>
    <property type="match status" value="1"/>
</dbReference>
<keyword evidence="3" id="KW-1185">Reference proteome</keyword>
<gene>
    <name evidence="2" type="ORF">CIG75_03580</name>
</gene>
<dbReference type="PANTHER" id="PTHR39175">
    <property type="entry name" value="FAMILY PROTEIN, PUTATIVE (AFU_ORTHOLOGUE AFUA_3G15060)-RELATED"/>
    <property type="match status" value="1"/>
</dbReference>
<dbReference type="Proteomes" id="UP000214688">
    <property type="component" value="Chromosome"/>
</dbReference>
<dbReference type="Pfam" id="PF00903">
    <property type="entry name" value="Glyoxalase"/>
    <property type="match status" value="1"/>
</dbReference>
<evidence type="ECO:0000313" key="3">
    <source>
        <dbReference type="Proteomes" id="UP000214688"/>
    </source>
</evidence>
<dbReference type="OrthoDB" id="9813630at2"/>
<dbReference type="EMBL" id="CP022657">
    <property type="protein sequence ID" value="ASS77098.1"/>
    <property type="molecule type" value="Genomic_DNA"/>
</dbReference>
<evidence type="ECO:0000259" key="1">
    <source>
        <dbReference type="PROSITE" id="PS51819"/>
    </source>
</evidence>
<dbReference type="PANTHER" id="PTHR39175:SF1">
    <property type="entry name" value="FAMILY PROTEIN, PUTATIVE (AFU_ORTHOLOGUE AFUA_3G15060)-RELATED"/>
    <property type="match status" value="1"/>
</dbReference>
<dbReference type="InterPro" id="IPR037523">
    <property type="entry name" value="VOC_core"/>
</dbReference>
<organism evidence="2 3">
    <name type="scientific">Tumebacillus algifaecis</name>
    <dbReference type="NCBI Taxonomy" id="1214604"/>
    <lineage>
        <taxon>Bacteria</taxon>
        <taxon>Bacillati</taxon>
        <taxon>Bacillota</taxon>
        <taxon>Bacilli</taxon>
        <taxon>Bacillales</taxon>
        <taxon>Alicyclobacillaceae</taxon>
        <taxon>Tumebacillus</taxon>
    </lineage>
</organism>
<sequence>MMMSYTFSGIDHVQLAAPRGCEETARKFFTDLLGMQELEKPEPLRARGGAWFICGAQQIHIGVEAEFAPAKKAHPAFVVHNLDALLARLDAHGAEYQLDTALDDRKRFFMNDPWGNRLEFMELEGN</sequence>